<dbReference type="AlphaFoldDB" id="A0AAQ4F0K7"/>
<protein>
    <recommendedName>
        <fullName evidence="8">Tumor necrosis factor-alpha-converting enzyme tace/adam17</fullName>
    </recommendedName>
</protein>
<keyword evidence="1" id="KW-0862">Zinc</keyword>
<dbReference type="GO" id="GO:0007219">
    <property type="term" value="P:Notch signaling pathway"/>
    <property type="evidence" value="ECO:0007669"/>
    <property type="project" value="TreeGrafter"/>
</dbReference>
<feature type="domain" description="Disintegrin" evidence="4">
    <location>
        <begin position="466"/>
        <end position="532"/>
    </location>
</feature>
<dbReference type="Gene3D" id="3.40.390.10">
    <property type="entry name" value="Collagenase (Catalytic Domain)"/>
    <property type="match status" value="1"/>
</dbReference>
<dbReference type="EMBL" id="JARKHS020008538">
    <property type="protein sequence ID" value="KAK8780684.1"/>
    <property type="molecule type" value="Genomic_DNA"/>
</dbReference>
<proteinExistence type="predicted"/>
<feature type="active site" evidence="1">
    <location>
        <position position="394"/>
    </location>
</feature>
<dbReference type="GO" id="GO:0046872">
    <property type="term" value="F:metal ion binding"/>
    <property type="evidence" value="ECO:0007669"/>
    <property type="project" value="UniProtKB-KW"/>
</dbReference>
<dbReference type="InterPro" id="IPR036436">
    <property type="entry name" value="Disintegrin_dom_sf"/>
</dbReference>
<dbReference type="PANTHER" id="PTHR45702:SF2">
    <property type="entry name" value="KUZBANIAN, ISOFORM A"/>
    <property type="match status" value="1"/>
</dbReference>
<feature type="compositionally biased region" description="Acidic residues" evidence="2">
    <location>
        <begin position="158"/>
        <end position="190"/>
    </location>
</feature>
<dbReference type="Gene3D" id="4.10.70.10">
    <property type="entry name" value="Disintegrin domain"/>
    <property type="match status" value="1"/>
</dbReference>
<dbReference type="SUPFAM" id="SSF55486">
    <property type="entry name" value="Metalloproteases ('zincins'), catalytic domain"/>
    <property type="match status" value="1"/>
</dbReference>
<comment type="caution">
    <text evidence="1">Lacks conserved residue(s) required for the propagation of feature annotation.</text>
</comment>
<accession>A0AAQ4F0K7</accession>
<evidence type="ECO:0000256" key="2">
    <source>
        <dbReference type="SAM" id="MobiDB-lite"/>
    </source>
</evidence>
<gene>
    <name evidence="6" type="ORF">V5799_017968</name>
</gene>
<evidence type="ECO:0008006" key="8">
    <source>
        <dbReference type="Google" id="ProtNLM"/>
    </source>
</evidence>
<name>A0AAQ4F0K7_AMBAM</name>
<feature type="signal peptide" evidence="3">
    <location>
        <begin position="1"/>
        <end position="15"/>
    </location>
</feature>
<evidence type="ECO:0000259" key="4">
    <source>
        <dbReference type="PROSITE" id="PS50214"/>
    </source>
</evidence>
<dbReference type="GO" id="GO:0006509">
    <property type="term" value="P:membrane protein ectodomain proteolysis"/>
    <property type="evidence" value="ECO:0007669"/>
    <property type="project" value="TreeGrafter"/>
</dbReference>
<evidence type="ECO:0000256" key="1">
    <source>
        <dbReference type="PROSITE-ProRule" id="PRU00276"/>
    </source>
</evidence>
<comment type="caution">
    <text evidence="6">The sequence shown here is derived from an EMBL/GenBank/DDBJ whole genome shotgun (WGS) entry which is preliminary data.</text>
</comment>
<evidence type="ECO:0000313" key="7">
    <source>
        <dbReference type="Proteomes" id="UP001321473"/>
    </source>
</evidence>
<dbReference type="InterPro" id="IPR024079">
    <property type="entry name" value="MetalloPept_cat_dom_sf"/>
</dbReference>
<dbReference type="InterPro" id="IPR001762">
    <property type="entry name" value="Disintegrin_dom"/>
</dbReference>
<feature type="region of interest" description="Disordered" evidence="2">
    <location>
        <begin position="121"/>
        <end position="202"/>
    </location>
</feature>
<dbReference type="Pfam" id="PF13574">
    <property type="entry name" value="Reprolysin_2"/>
    <property type="match status" value="1"/>
</dbReference>
<reference evidence="6 7" key="1">
    <citation type="journal article" date="2023" name="Arcadia Sci">
        <title>De novo assembly of a long-read Amblyomma americanum tick genome.</title>
        <authorList>
            <person name="Chou S."/>
            <person name="Poskanzer K.E."/>
            <person name="Rollins M."/>
            <person name="Thuy-Boun P.S."/>
        </authorList>
    </citation>
    <scope>NUCLEOTIDE SEQUENCE [LARGE SCALE GENOMIC DNA]</scope>
    <source>
        <strain evidence="6">F_SG_1</strain>
        <tissue evidence="6">Salivary glands</tissue>
    </source>
</reference>
<evidence type="ECO:0000259" key="5">
    <source>
        <dbReference type="PROSITE" id="PS50215"/>
    </source>
</evidence>
<sequence length="532" mass="58749">MLILAVTLLVASVVAQDEGEPQSRVFGSLHGGVFEGSIETGSGHSLYVERAEKFFNDSRPFHSVLYSSADLDFPAGGRWCGLHGRTEEWMMDILRRNRLKPPSKVPLVKRSWAGRRLQAATIGSAGDEDDSDDVMRVAGGADGKDDEDSAMVQPDEHYNDEEQQNNDVEDDDHTLEDGEDTQPDEDEEDSDDRKTKKKQVRRRGASISHRVCNLEMIVDNTLFDSVLQHVSNVPKARELLASIIAQTVDKVNSIYGSTNFKGIEDVHFVVQHIVMGEPGDCVGYKAKHDPLCSTSLDAAYTLYLASLSRHDDYCLSYRLNYRDFSDGTLGLAWIASGEAASGGICERYRMAVERHPGTGLYKQAKMSLNTGITTLINHRQYVGMLVAALTLAHEIGHSFGAPHDSGSLCEPSGPDGKYLMYESATKGDKPNNSRFSSCSIGNISRILVPFFKGQLPREMCFQRHSGPICGNQIVEGTEECDCGENEAECTDKCCYPRRSFDTKHGCRLKSFAKCRQAPRSSAHLRDSATCSH</sequence>
<dbReference type="GO" id="GO:0005886">
    <property type="term" value="C:plasma membrane"/>
    <property type="evidence" value="ECO:0007669"/>
    <property type="project" value="TreeGrafter"/>
</dbReference>
<feature type="binding site" evidence="1">
    <location>
        <position position="403"/>
    </location>
    <ligand>
        <name>Zn(2+)</name>
        <dbReference type="ChEBI" id="CHEBI:29105"/>
        <note>catalytic</note>
    </ligand>
</feature>
<feature type="binding site" evidence="1">
    <location>
        <position position="393"/>
    </location>
    <ligand>
        <name>Zn(2+)</name>
        <dbReference type="ChEBI" id="CHEBI:29105"/>
        <note>catalytic</note>
    </ligand>
</feature>
<feature type="domain" description="Peptidase M12B" evidence="5">
    <location>
        <begin position="210"/>
        <end position="447"/>
    </location>
</feature>
<keyword evidence="7" id="KW-1185">Reference proteome</keyword>
<feature type="binding site" evidence="1">
    <location>
        <position position="397"/>
    </location>
    <ligand>
        <name>Zn(2+)</name>
        <dbReference type="ChEBI" id="CHEBI:29105"/>
        <note>catalytic</note>
    </ligand>
</feature>
<evidence type="ECO:0000313" key="6">
    <source>
        <dbReference type="EMBL" id="KAK8780684.1"/>
    </source>
</evidence>
<keyword evidence="1" id="KW-0479">Metal-binding</keyword>
<dbReference type="Proteomes" id="UP001321473">
    <property type="component" value="Unassembled WGS sequence"/>
</dbReference>
<organism evidence="6 7">
    <name type="scientific">Amblyomma americanum</name>
    <name type="common">Lone star tick</name>
    <dbReference type="NCBI Taxonomy" id="6943"/>
    <lineage>
        <taxon>Eukaryota</taxon>
        <taxon>Metazoa</taxon>
        <taxon>Ecdysozoa</taxon>
        <taxon>Arthropoda</taxon>
        <taxon>Chelicerata</taxon>
        <taxon>Arachnida</taxon>
        <taxon>Acari</taxon>
        <taxon>Parasitiformes</taxon>
        <taxon>Ixodida</taxon>
        <taxon>Ixodoidea</taxon>
        <taxon>Ixodidae</taxon>
        <taxon>Amblyomminae</taxon>
        <taxon>Amblyomma</taxon>
    </lineage>
</organism>
<dbReference type="PROSITE" id="PS50215">
    <property type="entry name" value="ADAM_MEPRO"/>
    <property type="match status" value="1"/>
</dbReference>
<dbReference type="GO" id="GO:0004222">
    <property type="term" value="F:metalloendopeptidase activity"/>
    <property type="evidence" value="ECO:0007669"/>
    <property type="project" value="InterPro"/>
</dbReference>
<keyword evidence="3" id="KW-0732">Signal</keyword>
<dbReference type="InterPro" id="IPR051489">
    <property type="entry name" value="ADAM_Metalloproteinase"/>
</dbReference>
<evidence type="ECO:0000256" key="3">
    <source>
        <dbReference type="SAM" id="SignalP"/>
    </source>
</evidence>
<dbReference type="PANTHER" id="PTHR45702">
    <property type="entry name" value="ADAM10/ADAM17 METALLOPEPTIDASE FAMILY MEMBER"/>
    <property type="match status" value="1"/>
</dbReference>
<dbReference type="InterPro" id="IPR001590">
    <property type="entry name" value="Peptidase_M12B"/>
</dbReference>
<dbReference type="PROSITE" id="PS50214">
    <property type="entry name" value="DISINTEGRIN_2"/>
    <property type="match status" value="1"/>
</dbReference>
<feature type="chain" id="PRO_5042918473" description="Tumor necrosis factor-alpha-converting enzyme tace/adam17" evidence="3">
    <location>
        <begin position="16"/>
        <end position="532"/>
    </location>
</feature>